<gene>
    <name evidence="2" type="primary">41</name>
    <name evidence="2" type="ORF">SEA_ARAXXI_41</name>
</gene>
<evidence type="ECO:0000256" key="1">
    <source>
        <dbReference type="SAM" id="MobiDB-lite"/>
    </source>
</evidence>
<dbReference type="RefSeq" id="YP_009850698.1">
    <property type="nucleotide sequence ID" value="NC_048801.1"/>
</dbReference>
<proteinExistence type="predicted"/>
<keyword evidence="3" id="KW-1185">Reference proteome</keyword>
<feature type="region of interest" description="Disordered" evidence="1">
    <location>
        <begin position="775"/>
        <end position="794"/>
    </location>
</feature>
<evidence type="ECO:0000313" key="3">
    <source>
        <dbReference type="Proteomes" id="UP000315309"/>
    </source>
</evidence>
<evidence type="ECO:0000313" key="2">
    <source>
        <dbReference type="EMBL" id="QDP44860.1"/>
    </source>
</evidence>
<dbReference type="Proteomes" id="UP000315309">
    <property type="component" value="Segment"/>
</dbReference>
<protein>
    <submittedName>
        <fullName evidence="2">Uncharacterized protein</fullName>
    </submittedName>
</protein>
<sequence>MAQQKKAPAPIDRPLAKAYLRQFQGWSTAYPPGLSDPTSLRIMENVQVTREGAVRTRPALRSVLTENTWLDANYDARMVGGYEHFFLNDGRKALLFAARSNSGVVSFKVAIYNATTQRFDIKPLTDPAVNFAIPQGESILNFSSATTFVKYLQIDNKIFALSDAGEDLRLFDVGATKKARKVTSITHPAFGDPQRLVVRHPDAAWINDANKENTAAPPAAETPTTNTLISSDATKNVYNYAFWYDFENEVGESAMSVITQIRAQRAWSQWRFFAPDASGNPTTTAVTNPKMAMDQLVAYMPQAVMDAALAQGAIRWNLYMATWSDSDSVPPEGLLIGSRDITGSSPWTWIQNTAAIDIGTSSSPLPTAENRFNYSDPSSASQGLVAGDRLILVNDKDNGALIRWTSNQVGKYTNFSPSQGGGLKTLTSGNLLIPAAVKLWQNPQSVDTITILCTGVDGYSTSFYMAPAQINGQSDSTAIMGFEETTATPGTVSPYGVEVLNNALYHPLDTELMKSTAANYNINHATMTDDISNKWLELLKKEDIVSTQHDNRLYYIVNNPDGEPVPAGCNGNEIWVLDAGKDQGSWSRWLIPAISLSKLEVGGKLYVAVARPESIFVLDDLKMTDDTSTSGGTLQRSIPWKMETNTQGANRAHDAWARLQQVNVTFGNYYGTVRYGIRGWDINGKPVEVSKVYKRPTTNDLASRPLPSDISDFLLVRRDLMEWFFFAESVQENGTTAPSYCRISYVQYRYAPVSVNVGYEYGSIETFEYGRSSIGAASNTDNGVPQPFIDTRRP</sequence>
<name>A0A516KT73_9CAUD</name>
<accession>A0A516KT73</accession>
<organism evidence="2 3">
    <name type="scientific">Microbacterium phage Araxxi</name>
    <dbReference type="NCBI Taxonomy" id="2590948"/>
    <lineage>
        <taxon>Viruses</taxon>
        <taxon>Duplodnaviria</taxon>
        <taxon>Heunggongvirae</taxon>
        <taxon>Uroviricota</taxon>
        <taxon>Caudoviricetes</taxon>
        <taxon>Burrovirus</taxon>
        <taxon>Burrovirus araxxi</taxon>
    </lineage>
</organism>
<dbReference type="KEGG" id="vg:55621181"/>
<reference evidence="2 3" key="1">
    <citation type="submission" date="2019-06" db="EMBL/GenBank/DDBJ databases">
        <authorList>
            <person name="Cleveland K."/>
            <person name="Luciani P."/>
            <person name="Chung H."/>
            <person name="Caruso S.M."/>
            <person name="Garlena R.A."/>
            <person name="Russell D.A."/>
            <person name="Pope W.H."/>
            <person name="Jacobs-Sera D."/>
            <person name="Hatfull G.F."/>
        </authorList>
    </citation>
    <scope>NUCLEOTIDE SEQUENCE [LARGE SCALE GENOMIC DNA]</scope>
</reference>
<dbReference type="GeneID" id="55621181"/>
<dbReference type="EMBL" id="MN062711">
    <property type="protein sequence ID" value="QDP44860.1"/>
    <property type="molecule type" value="Genomic_DNA"/>
</dbReference>